<keyword evidence="3" id="KW-1185">Reference proteome</keyword>
<dbReference type="InterPro" id="IPR021856">
    <property type="entry name" value="DUF3465"/>
</dbReference>
<comment type="caution">
    <text evidence="2">The sequence shown here is derived from an EMBL/GenBank/DDBJ whole genome shotgun (WGS) entry which is preliminary data.</text>
</comment>
<dbReference type="Pfam" id="PF11948">
    <property type="entry name" value="DUF3465"/>
    <property type="match status" value="1"/>
</dbReference>
<dbReference type="Proteomes" id="UP000571701">
    <property type="component" value="Unassembled WGS sequence"/>
</dbReference>
<evidence type="ECO:0000256" key="1">
    <source>
        <dbReference type="SAM" id="MobiDB-lite"/>
    </source>
</evidence>
<evidence type="ECO:0000313" key="2">
    <source>
        <dbReference type="EMBL" id="MBA5764809.1"/>
    </source>
</evidence>
<proteinExistence type="predicted"/>
<dbReference type="EMBL" id="JACFYF010000197">
    <property type="protein sequence ID" value="MBA5764809.1"/>
    <property type="molecule type" value="Genomic_DNA"/>
</dbReference>
<feature type="non-terminal residue" evidence="2">
    <location>
        <position position="1"/>
    </location>
</feature>
<sequence length="28" mass="3333">GGVIHWTHKDPRNKHAHGWLKHQGRTYD</sequence>
<feature type="region of interest" description="Disordered" evidence="1">
    <location>
        <begin position="1"/>
        <end position="28"/>
    </location>
</feature>
<evidence type="ECO:0000313" key="3">
    <source>
        <dbReference type="Proteomes" id="UP000571701"/>
    </source>
</evidence>
<reference evidence="2 3" key="1">
    <citation type="submission" date="2020-07" db="EMBL/GenBank/DDBJ databases">
        <title>Vibrio marinisediminis sp. nov., isolated from marine sediment.</title>
        <authorList>
            <person name="Ji X."/>
        </authorList>
    </citation>
    <scope>NUCLEOTIDE SEQUENCE [LARGE SCALE GENOMIC DNA]</scope>
    <source>
        <strain evidence="2 3">404</strain>
    </source>
</reference>
<organism evidence="2 3">
    <name type="scientific">Vibrio marinisediminis</name>
    <dbReference type="NCBI Taxonomy" id="2758441"/>
    <lineage>
        <taxon>Bacteria</taxon>
        <taxon>Pseudomonadati</taxon>
        <taxon>Pseudomonadota</taxon>
        <taxon>Gammaproteobacteria</taxon>
        <taxon>Vibrionales</taxon>
        <taxon>Vibrionaceae</taxon>
        <taxon>Vibrio</taxon>
    </lineage>
</organism>
<protein>
    <submittedName>
        <fullName evidence="2">DUF3465 domain-containing protein</fullName>
    </submittedName>
</protein>
<accession>A0A7W2FV71</accession>
<dbReference type="RefSeq" id="WP_182110786.1">
    <property type="nucleotide sequence ID" value="NZ_JACFYF010000197.1"/>
</dbReference>
<dbReference type="AlphaFoldDB" id="A0A7W2FV71"/>
<feature type="compositionally biased region" description="Basic residues" evidence="1">
    <location>
        <begin position="11"/>
        <end position="28"/>
    </location>
</feature>
<name>A0A7W2FV71_9VIBR</name>
<gene>
    <name evidence="2" type="ORF">H2O73_20895</name>
</gene>